<keyword evidence="3" id="KW-1185">Reference proteome</keyword>
<dbReference type="EMBL" id="AP027734">
    <property type="protein sequence ID" value="BDZ55951.1"/>
    <property type="molecule type" value="Genomic_DNA"/>
</dbReference>
<sequence length="80" mass="8094">MGARVAAAPLAALMVLASAACSPPAPEPGEPEGLPDGLTLEVRQGRLDVPQGLLVLHFANSGDPLEVSGFEVHSPRCAPA</sequence>
<keyword evidence="1" id="KW-0732">Signal</keyword>
<evidence type="ECO:0000256" key="1">
    <source>
        <dbReference type="SAM" id="SignalP"/>
    </source>
</evidence>
<feature type="chain" id="PRO_5046610415" evidence="1">
    <location>
        <begin position="20"/>
        <end position="80"/>
    </location>
</feature>
<evidence type="ECO:0000313" key="2">
    <source>
        <dbReference type="EMBL" id="BDZ55951.1"/>
    </source>
</evidence>
<evidence type="ECO:0000313" key="3">
    <source>
        <dbReference type="Proteomes" id="UP001321477"/>
    </source>
</evidence>
<protein>
    <submittedName>
        <fullName evidence="2">Uncharacterized protein</fullName>
    </submittedName>
</protein>
<proteinExistence type="predicted"/>
<dbReference type="RefSeq" id="WP_286329157.1">
    <property type="nucleotide sequence ID" value="NZ_AP027734.1"/>
</dbReference>
<name>A0ABM8H580_9MICO</name>
<dbReference type="PROSITE" id="PS51257">
    <property type="entry name" value="PROKAR_LIPOPROTEIN"/>
    <property type="match status" value="1"/>
</dbReference>
<dbReference type="Proteomes" id="UP001321477">
    <property type="component" value="Chromosome"/>
</dbReference>
<reference evidence="3" key="1">
    <citation type="journal article" date="2019" name="Int. J. Syst. Evol. Microbiol.">
        <title>The Global Catalogue of Microorganisms (GCM) 10K type strain sequencing project: providing services to taxonomists for standard genome sequencing and annotation.</title>
        <authorList>
            <consortium name="The Broad Institute Genomics Platform"/>
            <consortium name="The Broad Institute Genome Sequencing Center for Infectious Disease"/>
            <person name="Wu L."/>
            <person name="Ma J."/>
        </authorList>
    </citation>
    <scope>NUCLEOTIDE SEQUENCE [LARGE SCALE GENOMIC DNA]</scope>
    <source>
        <strain evidence="3">NBRC 109019</strain>
    </source>
</reference>
<gene>
    <name evidence="2" type="ORF">GCM10025870_30240</name>
</gene>
<accession>A0ABM8H580</accession>
<feature type="signal peptide" evidence="1">
    <location>
        <begin position="1"/>
        <end position="19"/>
    </location>
</feature>
<organism evidence="2 3">
    <name type="scientific">Agromyces marinus</name>
    <dbReference type="NCBI Taxonomy" id="1389020"/>
    <lineage>
        <taxon>Bacteria</taxon>
        <taxon>Bacillati</taxon>
        <taxon>Actinomycetota</taxon>
        <taxon>Actinomycetes</taxon>
        <taxon>Micrococcales</taxon>
        <taxon>Microbacteriaceae</taxon>
        <taxon>Agromyces</taxon>
    </lineage>
</organism>